<organism evidence="1 2">
    <name type="scientific">Brucella canis (strain ATCC 23365 / NCTC 10854 / RM-666)</name>
    <dbReference type="NCBI Taxonomy" id="483179"/>
    <lineage>
        <taxon>Bacteria</taxon>
        <taxon>Pseudomonadati</taxon>
        <taxon>Pseudomonadota</taxon>
        <taxon>Alphaproteobacteria</taxon>
        <taxon>Hyphomicrobiales</taxon>
        <taxon>Brucellaceae</taxon>
        <taxon>Brucella/Ochrobactrum group</taxon>
        <taxon>Brucella</taxon>
    </lineage>
</organism>
<accession>A9M801</accession>
<dbReference type="EMBL" id="CP000872">
    <property type="protein sequence ID" value="ABX61411.1"/>
    <property type="molecule type" value="Genomic_DNA"/>
</dbReference>
<evidence type="ECO:0000313" key="2">
    <source>
        <dbReference type="Proteomes" id="UP000001385"/>
    </source>
</evidence>
<evidence type="ECO:0000313" key="1">
    <source>
        <dbReference type="EMBL" id="ABX61411.1"/>
    </source>
</evidence>
<gene>
    <name evidence="1" type="ordered locus">BCAN_A0321</name>
</gene>
<dbReference type="HOGENOM" id="CLU_1599589_0_0_5"/>
<sequence length="166" mass="18345">MLEFLFGRQGGRLAALHLAHGCDLRFKLLHARLQIGNVVLISIAVFGSHLADQLALLLRAHRDCAGLCIEPHIAGFRAFQPVAPVFLCQGAGGKKSCAKQGSYRQTMRGTCHSAQHYSLSFQSILIIWNVCDKNRMPHTLISEDFPFRAFSSKSVKRLCGEISPLD</sequence>
<dbReference type="AlphaFoldDB" id="A9M801"/>
<dbReference type="KEGG" id="bcs:BCAN_A0321"/>
<keyword evidence="2" id="KW-1185">Reference proteome</keyword>
<reference evidence="1 2" key="1">
    <citation type="submission" date="2007-10" db="EMBL/GenBank/DDBJ databases">
        <title>Brucella canis ATCC 23365 whole genome shotgun sequencing project.</title>
        <authorList>
            <person name="Setubal J.C."/>
            <person name="Bowns C."/>
            <person name="Boyle S."/>
            <person name="Crasta O.R."/>
            <person name="Czar M.J."/>
            <person name="Dharmanolla C."/>
            <person name="Gillespie J.J."/>
            <person name="Kenyon R.W."/>
            <person name="Lu J."/>
            <person name="Mane S."/>
            <person name="Mohapatra S."/>
            <person name="Nagrani S."/>
            <person name="Purkayastha A."/>
            <person name="Rajasimha H.K."/>
            <person name="Shallom J.M."/>
            <person name="Shallom S."/>
            <person name="Shukla M."/>
            <person name="Snyder E.E."/>
            <person name="Sobral B.W."/>
            <person name="Wattam A.R."/>
            <person name="Will R."/>
            <person name="Williams K."/>
            <person name="Yoo H."/>
            <person name="Bruce D."/>
            <person name="Detter C."/>
            <person name="Munk C."/>
            <person name="Brettin T.S."/>
        </authorList>
    </citation>
    <scope>NUCLEOTIDE SEQUENCE [LARGE SCALE GENOMIC DNA]</scope>
    <source>
        <strain evidence="2">ATCC 23365 / NCTC 10854 / RM-666</strain>
    </source>
</reference>
<name>A9M801_BRUC2</name>
<protein>
    <submittedName>
        <fullName evidence="1">Uncharacterized protein</fullName>
    </submittedName>
</protein>
<proteinExistence type="predicted"/>
<dbReference type="Proteomes" id="UP000001385">
    <property type="component" value="Chromosome I"/>
</dbReference>